<dbReference type="Proteomes" id="UP000799536">
    <property type="component" value="Unassembled WGS sequence"/>
</dbReference>
<sequence>MLLSCSLANLLEDSSIARLPFQHRLASVQGGCCAFYNGTNCDADGFFLTIKDREYEDIKERHRNSISSWWCTFKPGCQETPGVQ</sequence>
<accession>A0A9P4JRH1</accession>
<organism evidence="1 2">
    <name type="scientific">Delitschia confertaspora ATCC 74209</name>
    <dbReference type="NCBI Taxonomy" id="1513339"/>
    <lineage>
        <taxon>Eukaryota</taxon>
        <taxon>Fungi</taxon>
        <taxon>Dikarya</taxon>
        <taxon>Ascomycota</taxon>
        <taxon>Pezizomycotina</taxon>
        <taxon>Dothideomycetes</taxon>
        <taxon>Pleosporomycetidae</taxon>
        <taxon>Pleosporales</taxon>
        <taxon>Delitschiaceae</taxon>
        <taxon>Delitschia</taxon>
    </lineage>
</organism>
<evidence type="ECO:0000313" key="1">
    <source>
        <dbReference type="EMBL" id="KAF2203845.1"/>
    </source>
</evidence>
<dbReference type="EMBL" id="ML993891">
    <property type="protein sequence ID" value="KAF2203845.1"/>
    <property type="molecule type" value="Genomic_DNA"/>
</dbReference>
<proteinExistence type="predicted"/>
<name>A0A9P4JRH1_9PLEO</name>
<comment type="caution">
    <text evidence="1">The sequence shown here is derived from an EMBL/GenBank/DDBJ whole genome shotgun (WGS) entry which is preliminary data.</text>
</comment>
<protein>
    <submittedName>
        <fullName evidence="1">Uncharacterized protein</fullName>
    </submittedName>
</protein>
<gene>
    <name evidence="1" type="ORF">GQ43DRAFT_231734</name>
</gene>
<evidence type="ECO:0000313" key="2">
    <source>
        <dbReference type="Proteomes" id="UP000799536"/>
    </source>
</evidence>
<reference evidence="1" key="1">
    <citation type="journal article" date="2020" name="Stud. Mycol.">
        <title>101 Dothideomycetes genomes: a test case for predicting lifestyles and emergence of pathogens.</title>
        <authorList>
            <person name="Haridas S."/>
            <person name="Albert R."/>
            <person name="Binder M."/>
            <person name="Bloem J."/>
            <person name="Labutti K."/>
            <person name="Salamov A."/>
            <person name="Andreopoulos B."/>
            <person name="Baker S."/>
            <person name="Barry K."/>
            <person name="Bills G."/>
            <person name="Bluhm B."/>
            <person name="Cannon C."/>
            <person name="Castanera R."/>
            <person name="Culley D."/>
            <person name="Daum C."/>
            <person name="Ezra D."/>
            <person name="Gonzalez J."/>
            <person name="Henrissat B."/>
            <person name="Kuo A."/>
            <person name="Liang C."/>
            <person name="Lipzen A."/>
            <person name="Lutzoni F."/>
            <person name="Magnuson J."/>
            <person name="Mondo S."/>
            <person name="Nolan M."/>
            <person name="Ohm R."/>
            <person name="Pangilinan J."/>
            <person name="Park H.-J."/>
            <person name="Ramirez L."/>
            <person name="Alfaro M."/>
            <person name="Sun H."/>
            <person name="Tritt A."/>
            <person name="Yoshinaga Y."/>
            <person name="Zwiers L.-H."/>
            <person name="Turgeon B."/>
            <person name="Goodwin S."/>
            <person name="Spatafora J."/>
            <person name="Crous P."/>
            <person name="Grigoriev I."/>
        </authorList>
    </citation>
    <scope>NUCLEOTIDE SEQUENCE</scope>
    <source>
        <strain evidence="1">ATCC 74209</strain>
    </source>
</reference>
<dbReference type="AlphaFoldDB" id="A0A9P4JRH1"/>
<keyword evidence="2" id="KW-1185">Reference proteome</keyword>